<reference evidence="5 6" key="1">
    <citation type="submission" date="2014-04" db="EMBL/GenBank/DDBJ databases">
        <authorList>
            <consortium name="International Citrus Genome Consortium"/>
            <person name="Gmitter F."/>
            <person name="Chen C."/>
            <person name="Farmerie W."/>
            <person name="Harkins T."/>
            <person name="Desany B."/>
            <person name="Mohiuddin M."/>
            <person name="Kodira C."/>
            <person name="Borodovsky M."/>
            <person name="Lomsadze A."/>
            <person name="Burns P."/>
            <person name="Jenkins J."/>
            <person name="Prochnik S."/>
            <person name="Shu S."/>
            <person name="Chapman J."/>
            <person name="Pitluck S."/>
            <person name="Schmutz J."/>
            <person name="Rokhsar D."/>
        </authorList>
    </citation>
    <scope>NUCLEOTIDE SEQUENCE</scope>
</reference>
<dbReference type="AlphaFoldDB" id="A0A067GXC6"/>
<feature type="chain" id="PRO_5001642335" description="Legume lectin domain-containing protein" evidence="3">
    <location>
        <begin position="17"/>
        <end position="246"/>
    </location>
</feature>
<keyword evidence="3" id="KW-0732">Signal</keyword>
<evidence type="ECO:0000256" key="1">
    <source>
        <dbReference type="ARBA" id="ARBA00007606"/>
    </source>
</evidence>
<dbReference type="Gene3D" id="2.60.120.200">
    <property type="match status" value="2"/>
</dbReference>
<dbReference type="PANTHER" id="PTHR32401">
    <property type="entry name" value="CONCANAVALIN A-LIKE LECTIN FAMILY PROTEIN"/>
    <property type="match status" value="1"/>
</dbReference>
<keyword evidence="2" id="KW-0430">Lectin</keyword>
<evidence type="ECO:0000313" key="5">
    <source>
        <dbReference type="EMBL" id="KDO80102.1"/>
    </source>
</evidence>
<dbReference type="PANTHER" id="PTHR32401:SF49">
    <property type="entry name" value="OS10G0129200 PROTEIN"/>
    <property type="match status" value="1"/>
</dbReference>
<dbReference type="GO" id="GO:0030246">
    <property type="term" value="F:carbohydrate binding"/>
    <property type="evidence" value="ECO:0007669"/>
    <property type="project" value="UniProtKB-KW"/>
</dbReference>
<evidence type="ECO:0000256" key="3">
    <source>
        <dbReference type="SAM" id="SignalP"/>
    </source>
</evidence>
<dbReference type="CDD" id="cd06899">
    <property type="entry name" value="lectin_legume_LecRK_Arcelin_ConA"/>
    <property type="match status" value="1"/>
</dbReference>
<feature type="domain" description="Legume lectin" evidence="4">
    <location>
        <begin position="133"/>
        <end position="241"/>
    </location>
</feature>
<dbReference type="SMR" id="A0A067GXC6"/>
<comment type="similarity">
    <text evidence="1">Belongs to the leguminous lectin family.</text>
</comment>
<keyword evidence="6" id="KW-1185">Reference proteome</keyword>
<feature type="domain" description="Legume lectin" evidence="4">
    <location>
        <begin position="25"/>
        <end position="131"/>
    </location>
</feature>
<name>A0A067GXC6_CITSI</name>
<dbReference type="InterPro" id="IPR001220">
    <property type="entry name" value="Legume_lectin_dom"/>
</dbReference>
<dbReference type="InterPro" id="IPR050258">
    <property type="entry name" value="Leguminous_Lectin"/>
</dbReference>
<evidence type="ECO:0000313" key="6">
    <source>
        <dbReference type="Proteomes" id="UP000027120"/>
    </source>
</evidence>
<accession>A0A067GXC6</accession>
<evidence type="ECO:0000256" key="2">
    <source>
        <dbReference type="ARBA" id="ARBA00022734"/>
    </source>
</evidence>
<dbReference type="PIRSF" id="PIRSF002690">
    <property type="entry name" value="L-type_lectin_plant"/>
    <property type="match status" value="1"/>
</dbReference>
<dbReference type="Proteomes" id="UP000027120">
    <property type="component" value="Unassembled WGS sequence"/>
</dbReference>
<dbReference type="InterPro" id="IPR013320">
    <property type="entry name" value="ConA-like_dom_sf"/>
</dbReference>
<protein>
    <recommendedName>
        <fullName evidence="4">Legume lectin domain-containing protein</fullName>
    </recommendedName>
</protein>
<evidence type="ECO:0000259" key="4">
    <source>
        <dbReference type="Pfam" id="PF00139"/>
    </source>
</evidence>
<gene>
    <name evidence="5" type="ORF">CISIN_1g024380mg</name>
</gene>
<sequence length="246" mass="26752">MIFLLLLSVFLRGASSSILSEDTPISFSFPSFAKDSCDNKTLICYGAIESSGALSITPGPPPNLPIRKVGRVLYGKPLSLQRSFIDTTITIKISRHQNYTDRAGDGMTFIFASDKNGPSAKGVGEYLGLQSSPDDNHIGIDINGIESNPVNSLLDVDLKSGRAIQVRIYYNPDFGQLSIYAAYSGETLVKVIEKPINLSDIIPTPVYVGFTAATGDFLESHEVINWTFNSFPVPPSLKEKNLVMPI</sequence>
<dbReference type="InterPro" id="IPR016363">
    <property type="entry name" value="L-lectin"/>
</dbReference>
<dbReference type="Pfam" id="PF00139">
    <property type="entry name" value="Lectin_legB"/>
    <property type="match status" value="2"/>
</dbReference>
<feature type="signal peptide" evidence="3">
    <location>
        <begin position="1"/>
        <end position="16"/>
    </location>
</feature>
<dbReference type="EMBL" id="KK784877">
    <property type="protein sequence ID" value="KDO80102.1"/>
    <property type="molecule type" value="Genomic_DNA"/>
</dbReference>
<dbReference type="SUPFAM" id="SSF49899">
    <property type="entry name" value="Concanavalin A-like lectins/glucanases"/>
    <property type="match status" value="1"/>
</dbReference>
<proteinExistence type="inferred from homology"/>
<organism evidence="5 6">
    <name type="scientific">Citrus sinensis</name>
    <name type="common">Sweet orange</name>
    <name type="synonym">Citrus aurantium var. sinensis</name>
    <dbReference type="NCBI Taxonomy" id="2711"/>
    <lineage>
        <taxon>Eukaryota</taxon>
        <taxon>Viridiplantae</taxon>
        <taxon>Streptophyta</taxon>
        <taxon>Embryophyta</taxon>
        <taxon>Tracheophyta</taxon>
        <taxon>Spermatophyta</taxon>
        <taxon>Magnoliopsida</taxon>
        <taxon>eudicotyledons</taxon>
        <taxon>Gunneridae</taxon>
        <taxon>Pentapetalae</taxon>
        <taxon>rosids</taxon>
        <taxon>malvids</taxon>
        <taxon>Sapindales</taxon>
        <taxon>Rutaceae</taxon>
        <taxon>Aurantioideae</taxon>
        <taxon>Citrus</taxon>
    </lineage>
</organism>